<evidence type="ECO:0000313" key="1">
    <source>
        <dbReference type="EMBL" id="AFF20125.1"/>
    </source>
</evidence>
<dbReference type="EMBL" id="CP002953">
    <property type="protein sequence ID" value="AFF20125.1"/>
    <property type="molecule type" value="Genomic_DNA"/>
</dbReference>
<protein>
    <submittedName>
        <fullName evidence="1">Uncharacterized protein</fullName>
    </submittedName>
</protein>
<accession>A0ABC7ZF58</accession>
<sequence length="67" mass="7857">MKDMIKHKFIKGVATKYLDNYLVYHNFVNFAKESYKETILLEYIQNSEYVSKSLEISHESAIPLLAV</sequence>
<dbReference type="KEGG" id="hpe:HPELS_02865"/>
<organism evidence="1 2">
    <name type="scientific">Helicobacter pylori ELS37</name>
    <dbReference type="NCBI Taxonomy" id="1055527"/>
    <lineage>
        <taxon>Bacteria</taxon>
        <taxon>Pseudomonadati</taxon>
        <taxon>Campylobacterota</taxon>
        <taxon>Epsilonproteobacteria</taxon>
        <taxon>Campylobacterales</taxon>
        <taxon>Helicobacteraceae</taxon>
        <taxon>Helicobacter</taxon>
    </lineage>
</organism>
<name>A0ABC7ZF58_HELPX</name>
<evidence type="ECO:0000313" key="2">
    <source>
        <dbReference type="Proteomes" id="UP000007885"/>
    </source>
</evidence>
<dbReference type="AlphaFoldDB" id="A0ABC7ZF58"/>
<proteinExistence type="predicted"/>
<gene>
    <name evidence="1" type="ORF">HPELS_02865</name>
</gene>
<reference evidence="1 2" key="1">
    <citation type="submission" date="2011-07" db="EMBL/GenBank/DDBJ databases">
        <authorList>
            <person name="Bertoli M.T."/>
            <person name="Kersulyte D."/>
            <person name="Pascasio M.A."/>
            <person name="Berg D.E."/>
        </authorList>
    </citation>
    <scope>NUCLEOTIDE SEQUENCE [LARGE SCALE GENOMIC DNA]</scope>
    <source>
        <strain evidence="1 2">ELS37</strain>
    </source>
</reference>
<dbReference type="Proteomes" id="UP000007885">
    <property type="component" value="Chromosome"/>
</dbReference>